<dbReference type="PANTHER" id="PTHR19384">
    <property type="entry name" value="NITRIC OXIDE SYNTHASE-RELATED"/>
    <property type="match status" value="1"/>
</dbReference>
<dbReference type="InterPro" id="IPR001709">
    <property type="entry name" value="Flavoprot_Pyr_Nucl_cyt_Rdtase"/>
</dbReference>
<evidence type="ECO:0000313" key="6">
    <source>
        <dbReference type="EMBL" id="EXF94500.1"/>
    </source>
</evidence>
<dbReference type="InterPro" id="IPR017927">
    <property type="entry name" value="FAD-bd_FR_type"/>
</dbReference>
<dbReference type="Gene3D" id="3.40.50.360">
    <property type="match status" value="1"/>
</dbReference>
<comment type="caution">
    <text evidence="6">The sequence shown here is derived from an EMBL/GenBank/DDBJ whole genome shotgun (WGS) entry which is preliminary data.</text>
</comment>
<dbReference type="HOGENOM" id="CLU_001570_17_4_6"/>
<dbReference type="RefSeq" id="WP_019692772.1">
    <property type="nucleotide sequence ID" value="NZ_AFOY02000010.1"/>
</dbReference>
<dbReference type="GO" id="GO:0010181">
    <property type="term" value="F:FMN binding"/>
    <property type="evidence" value="ECO:0007669"/>
    <property type="project" value="InterPro"/>
</dbReference>
<dbReference type="Gene3D" id="3.40.50.80">
    <property type="entry name" value="Nucleotide-binding domain of ferredoxin-NADP reductase (FNR) module"/>
    <property type="match status" value="1"/>
</dbReference>
<dbReference type="InterPro" id="IPR017938">
    <property type="entry name" value="Riboflavin_synthase-like_b-brl"/>
</dbReference>
<keyword evidence="1" id="KW-0285">Flavoprotein</keyword>
<feature type="domain" description="FAD-binding FR-type" evidence="5">
    <location>
        <begin position="486"/>
        <end position="603"/>
    </location>
</feature>
<dbReference type="InterPro" id="IPR008254">
    <property type="entry name" value="Flavodoxin/NO_synth"/>
</dbReference>
<reference evidence="6 7" key="1">
    <citation type="journal article" date="2011" name="J. Bacteriol.">
        <title>Draft genome sequence of the polycyclic aromatic hydrocarbon-degrading, genetically engineered bioluminescent bioreporter Pseudomonas fluorescens HK44.</title>
        <authorList>
            <person name="Chauhan A."/>
            <person name="Layton A.C."/>
            <person name="Williams D.E."/>
            <person name="Smartt A.E."/>
            <person name="Ripp S."/>
            <person name="Karpinets T.V."/>
            <person name="Brown S.D."/>
            <person name="Sayler G.S."/>
        </authorList>
    </citation>
    <scope>NUCLEOTIDE SEQUENCE [LARGE SCALE GENOMIC DNA]</scope>
    <source>
        <strain evidence="6 7">HK44</strain>
    </source>
</reference>
<feature type="transmembrane region" description="Helical" evidence="3">
    <location>
        <begin position="289"/>
        <end position="315"/>
    </location>
</feature>
<evidence type="ECO:0000259" key="5">
    <source>
        <dbReference type="PROSITE" id="PS51384"/>
    </source>
</evidence>
<dbReference type="GO" id="GO:0016655">
    <property type="term" value="F:oxidoreductase activity, acting on NAD(P)H, quinone or similar compound as acceptor"/>
    <property type="evidence" value="ECO:0007669"/>
    <property type="project" value="UniProtKB-ARBA"/>
</dbReference>
<dbReference type="OrthoDB" id="9816402at2"/>
<dbReference type="AlphaFoldDB" id="A0A010SNL8"/>
<keyword evidence="2" id="KW-0288">FMN</keyword>
<dbReference type="GO" id="GO:0003958">
    <property type="term" value="F:NADPH-hemoprotein reductase activity"/>
    <property type="evidence" value="ECO:0007669"/>
    <property type="project" value="UniProtKB-EC"/>
</dbReference>
<dbReference type="InterPro" id="IPR001433">
    <property type="entry name" value="OxRdtase_FAD/NAD-bd"/>
</dbReference>
<dbReference type="SUPFAM" id="SSF63380">
    <property type="entry name" value="Riboflavin synthase domain-like"/>
    <property type="match status" value="1"/>
</dbReference>
<evidence type="ECO:0000256" key="2">
    <source>
        <dbReference type="ARBA" id="ARBA00022643"/>
    </source>
</evidence>
<sequence>MLRQFHSLPGLVAALLVMLLALSGAILSINPALERLNATVPASGQVNVAELAGRVANHYPEVEKIRRTPSGSVIVYFTQDGQTAAERVDPLTGAGVASYTPSAFTRWVKDLHRSLLSGTPGHAAAGIGALFILILSISGAALLAQRLGGWRRVMRPLRGSFNQRWHAEVGRFAILGLLLSALTGLYMSATTFNLISDGTQREPVFPSTLSSGPAAPVATLPALLATDLNDLRELIYPSVGHPEDAFSLATAQGDGYVDPASGALLSYEPHDRMRNAYEFIYQLHTGESLWWLGLFLGVCALSVPLMSITGALLWWRRRQSLPKIPHNSGVQNADTVILVGSESNTTWGFAKTLHEALHQTGHRVHTAPMNRLAVEYRSAQRLFILTATTGDGDAPASASQFFKRLANTRAKPGLGFAVLGFGDRQFPKFCQFAMDTQAALLASGWPQLLELETINRQSAQAFTRWGTAVGQLLGHELTLVHTPQLPDTTTLALIDRTHYGEHVNAPTQILRFNAVATPHSPGAPKHRRNNGLPRFQAGDLVGVLPPGSRVPRYYSLASGSDDGVLEICVRKHTDGVCSGLLHDLPLGGQIEAFIQPNPEFRPGPGKLPVILIGAGTGIGPLAGFIRNNKARHPMHLYWGGRHPASDFLYESELNRYLADQRLTRLRAAFSQTHERSYVQDRLIADALALRRLIEKGAHVLVCGSREMAKGVMNALDEVLAPLDLNVLTLKAQGRYREDVY</sequence>
<dbReference type="Pfam" id="PF00258">
    <property type="entry name" value="Flavodoxin_1"/>
    <property type="match status" value="1"/>
</dbReference>
<dbReference type="SUPFAM" id="SSF52343">
    <property type="entry name" value="Ferredoxin reductase-like, C-terminal NADP-linked domain"/>
    <property type="match status" value="1"/>
</dbReference>
<proteinExistence type="predicted"/>
<dbReference type="InterPro" id="IPR029039">
    <property type="entry name" value="Flavoprotein-like_sf"/>
</dbReference>
<feature type="domain" description="Flavodoxin-like" evidence="4">
    <location>
        <begin position="335"/>
        <end position="470"/>
    </location>
</feature>
<dbReference type="eggNOG" id="COG3182">
    <property type="taxonomic scope" value="Bacteria"/>
</dbReference>
<dbReference type="PRINTS" id="PR00371">
    <property type="entry name" value="FPNCR"/>
</dbReference>
<feature type="transmembrane region" description="Helical" evidence="3">
    <location>
        <begin position="165"/>
        <end position="187"/>
    </location>
</feature>
<accession>A0A010SNL8</accession>
<dbReference type="EMBL" id="AFOY02000010">
    <property type="protein sequence ID" value="EXF94500.1"/>
    <property type="molecule type" value="Genomic_DNA"/>
</dbReference>
<dbReference type="CDD" id="cd06201">
    <property type="entry name" value="SiR_like2"/>
    <property type="match status" value="1"/>
</dbReference>
<dbReference type="InterPro" id="IPR039261">
    <property type="entry name" value="FNR_nucleotide-bd"/>
</dbReference>
<dbReference type="Pfam" id="PF03929">
    <property type="entry name" value="PepSY_TM"/>
    <property type="match status" value="1"/>
</dbReference>
<evidence type="ECO:0000256" key="1">
    <source>
        <dbReference type="ARBA" id="ARBA00022630"/>
    </source>
</evidence>
<dbReference type="GO" id="GO:0005829">
    <property type="term" value="C:cytosol"/>
    <property type="evidence" value="ECO:0007669"/>
    <property type="project" value="TreeGrafter"/>
</dbReference>
<feature type="transmembrane region" description="Helical" evidence="3">
    <location>
        <begin position="123"/>
        <end position="144"/>
    </location>
</feature>
<name>A0A010SNL8_PSEFL</name>
<dbReference type="Proteomes" id="UP000022611">
    <property type="component" value="Unassembled WGS sequence"/>
</dbReference>
<dbReference type="GO" id="GO:0050660">
    <property type="term" value="F:flavin adenine dinucleotide binding"/>
    <property type="evidence" value="ECO:0007669"/>
    <property type="project" value="TreeGrafter"/>
</dbReference>
<keyword evidence="3" id="KW-0472">Membrane</keyword>
<keyword evidence="3" id="KW-0812">Transmembrane</keyword>
<dbReference type="PROSITE" id="PS50902">
    <property type="entry name" value="FLAVODOXIN_LIKE"/>
    <property type="match status" value="1"/>
</dbReference>
<dbReference type="SUPFAM" id="SSF52218">
    <property type="entry name" value="Flavoproteins"/>
    <property type="match status" value="1"/>
</dbReference>
<evidence type="ECO:0000313" key="7">
    <source>
        <dbReference type="Proteomes" id="UP000022611"/>
    </source>
</evidence>
<evidence type="ECO:0000259" key="4">
    <source>
        <dbReference type="PROSITE" id="PS50902"/>
    </source>
</evidence>
<organism evidence="6 7">
    <name type="scientific">Pseudomonas fluorescens HK44</name>
    <dbReference type="NCBI Taxonomy" id="1042209"/>
    <lineage>
        <taxon>Bacteria</taxon>
        <taxon>Pseudomonadati</taxon>
        <taxon>Pseudomonadota</taxon>
        <taxon>Gammaproteobacteria</taxon>
        <taxon>Pseudomonadales</taxon>
        <taxon>Pseudomonadaceae</taxon>
        <taxon>Pseudomonas</taxon>
    </lineage>
</organism>
<dbReference type="Pfam" id="PF00175">
    <property type="entry name" value="NAD_binding_1"/>
    <property type="match status" value="1"/>
</dbReference>
<dbReference type="Gene3D" id="2.40.30.10">
    <property type="entry name" value="Translation factors"/>
    <property type="match status" value="1"/>
</dbReference>
<dbReference type="PATRIC" id="fig|1042209.11.peg.2470"/>
<dbReference type="eggNOG" id="COG0369">
    <property type="taxonomic scope" value="Bacteria"/>
</dbReference>
<keyword evidence="3" id="KW-1133">Transmembrane helix</keyword>
<dbReference type="InterPro" id="IPR005625">
    <property type="entry name" value="PepSY-ass_TM"/>
</dbReference>
<protein>
    <submittedName>
        <fullName evidence="6">Nitric oxide synthase</fullName>
    </submittedName>
</protein>
<gene>
    <name evidence="6" type="ORF">HK44_000635</name>
</gene>
<dbReference type="PROSITE" id="PS51384">
    <property type="entry name" value="FAD_FR"/>
    <property type="match status" value="1"/>
</dbReference>
<evidence type="ECO:0000256" key="3">
    <source>
        <dbReference type="SAM" id="Phobius"/>
    </source>
</evidence>